<gene>
    <name evidence="2" type="ORF">BC962_3238</name>
</gene>
<dbReference type="OrthoDB" id="1365019at2"/>
<keyword evidence="3" id="KW-1185">Reference proteome</keyword>
<name>A0A495NVT7_9FLAO</name>
<dbReference type="RefSeq" id="WP_121347041.1">
    <property type="nucleotide sequence ID" value="NZ_RBLG01000008.1"/>
</dbReference>
<feature type="transmembrane region" description="Helical" evidence="1">
    <location>
        <begin position="61"/>
        <end position="81"/>
    </location>
</feature>
<protein>
    <recommendedName>
        <fullName evidence="4">DUF3899 domain-containing protein</fullName>
    </recommendedName>
</protein>
<keyword evidence="1" id="KW-0472">Membrane</keyword>
<proteinExistence type="predicted"/>
<comment type="caution">
    <text evidence="2">The sequence shown here is derived from an EMBL/GenBank/DDBJ whole genome shotgun (WGS) entry which is preliminary data.</text>
</comment>
<evidence type="ECO:0000313" key="3">
    <source>
        <dbReference type="Proteomes" id="UP000276282"/>
    </source>
</evidence>
<feature type="transmembrane region" description="Helical" evidence="1">
    <location>
        <begin position="127"/>
        <end position="149"/>
    </location>
</feature>
<evidence type="ECO:0008006" key="4">
    <source>
        <dbReference type="Google" id="ProtNLM"/>
    </source>
</evidence>
<feature type="transmembrane region" description="Helical" evidence="1">
    <location>
        <begin position="21"/>
        <end position="41"/>
    </location>
</feature>
<organism evidence="2 3">
    <name type="scientific">Gillisia mitskevichiae</name>
    <dbReference type="NCBI Taxonomy" id="270921"/>
    <lineage>
        <taxon>Bacteria</taxon>
        <taxon>Pseudomonadati</taxon>
        <taxon>Bacteroidota</taxon>
        <taxon>Flavobacteriia</taxon>
        <taxon>Flavobacteriales</taxon>
        <taxon>Flavobacteriaceae</taxon>
        <taxon>Gillisia</taxon>
    </lineage>
</organism>
<keyword evidence="1" id="KW-0812">Transmembrane</keyword>
<evidence type="ECO:0000256" key="1">
    <source>
        <dbReference type="SAM" id="Phobius"/>
    </source>
</evidence>
<sequence length="151" mass="17234">MAIIYDMERIIERQKLSSQGLFYSVQRIDLLIVSISGAGIYLCLETLKYLKDNNLELGNLIKWSGGILLLAIIINFVSQFLGNKSNYYDYLYCGSILDAENNPDDAQQAEINKYDCISDVYDKFTTIFNYASAILMLSGLILLISYFLFIF</sequence>
<reference evidence="2 3" key="1">
    <citation type="submission" date="2018-10" db="EMBL/GenBank/DDBJ databases">
        <title>Genomic Encyclopedia of Archaeal and Bacterial Type Strains, Phase II (KMG-II): from individual species to whole genera.</title>
        <authorList>
            <person name="Goeker M."/>
        </authorList>
    </citation>
    <scope>NUCLEOTIDE SEQUENCE [LARGE SCALE GENOMIC DNA]</scope>
    <source>
        <strain evidence="2 3">DSM 19839</strain>
    </source>
</reference>
<keyword evidence="1" id="KW-1133">Transmembrane helix</keyword>
<dbReference type="EMBL" id="RBLG01000008">
    <property type="protein sequence ID" value="RKS42571.1"/>
    <property type="molecule type" value="Genomic_DNA"/>
</dbReference>
<accession>A0A495NVT7</accession>
<dbReference type="AlphaFoldDB" id="A0A495NVT7"/>
<dbReference type="Proteomes" id="UP000276282">
    <property type="component" value="Unassembled WGS sequence"/>
</dbReference>
<evidence type="ECO:0000313" key="2">
    <source>
        <dbReference type="EMBL" id="RKS42571.1"/>
    </source>
</evidence>